<reference evidence="3" key="1">
    <citation type="submission" date="2022-03" db="EMBL/GenBank/DDBJ databases">
        <authorList>
            <person name="Sayadi A."/>
        </authorList>
    </citation>
    <scope>NUCLEOTIDE SEQUENCE</scope>
</reference>
<gene>
    <name evidence="3" type="ORF">ACAOBT_LOCUS37501</name>
</gene>
<dbReference type="InterPro" id="IPR014722">
    <property type="entry name" value="Rib_uL2_dom2"/>
</dbReference>
<feature type="compositionally biased region" description="Basic and acidic residues" evidence="1">
    <location>
        <begin position="29"/>
        <end position="40"/>
    </location>
</feature>
<dbReference type="Proteomes" id="UP001152888">
    <property type="component" value="Unassembled WGS sequence"/>
</dbReference>
<sequence>MFQNTVFLGFQNASPEKQRRYRERRKNHPEKEAEAKRKDRETYHANKRLIGEYQSQSLSTLLMFMLLRFQAQPSAVLVSAPHVEDFQIDALISDIRPRSYYAYRLSELKRDMVVLVNYNIGNPLALGNWYDFIIEEVSRTANIRGTVLLGGDRKPIAGCYVRIEHGIMRIEKTVKLRERSTENITHLPSRFIFTQTEKYLRE</sequence>
<accession>A0A9P0QH02</accession>
<feature type="domain" description="UHRF1 tandem tudor" evidence="2">
    <location>
        <begin position="87"/>
        <end position="173"/>
    </location>
</feature>
<dbReference type="InterPro" id="IPR021991">
    <property type="entry name" value="TTD_dom"/>
</dbReference>
<proteinExistence type="predicted"/>
<feature type="region of interest" description="Disordered" evidence="1">
    <location>
        <begin position="15"/>
        <end position="40"/>
    </location>
</feature>
<comment type="caution">
    <text evidence="3">The sequence shown here is derived from an EMBL/GenBank/DDBJ whole genome shotgun (WGS) entry which is preliminary data.</text>
</comment>
<evidence type="ECO:0000256" key="1">
    <source>
        <dbReference type="SAM" id="MobiDB-lite"/>
    </source>
</evidence>
<dbReference type="AlphaFoldDB" id="A0A9P0QH02"/>
<organism evidence="3 4">
    <name type="scientific">Acanthoscelides obtectus</name>
    <name type="common">Bean weevil</name>
    <name type="synonym">Bruchus obtectus</name>
    <dbReference type="NCBI Taxonomy" id="200917"/>
    <lineage>
        <taxon>Eukaryota</taxon>
        <taxon>Metazoa</taxon>
        <taxon>Ecdysozoa</taxon>
        <taxon>Arthropoda</taxon>
        <taxon>Hexapoda</taxon>
        <taxon>Insecta</taxon>
        <taxon>Pterygota</taxon>
        <taxon>Neoptera</taxon>
        <taxon>Endopterygota</taxon>
        <taxon>Coleoptera</taxon>
        <taxon>Polyphaga</taxon>
        <taxon>Cucujiformia</taxon>
        <taxon>Chrysomeloidea</taxon>
        <taxon>Chrysomelidae</taxon>
        <taxon>Bruchinae</taxon>
        <taxon>Bruchini</taxon>
        <taxon>Acanthoscelides</taxon>
    </lineage>
</organism>
<dbReference type="Pfam" id="PF12148">
    <property type="entry name" value="TTD"/>
    <property type="match status" value="1"/>
</dbReference>
<feature type="compositionally biased region" description="Basic residues" evidence="1">
    <location>
        <begin position="19"/>
        <end position="28"/>
    </location>
</feature>
<keyword evidence="4" id="KW-1185">Reference proteome</keyword>
<evidence type="ECO:0000313" key="3">
    <source>
        <dbReference type="EMBL" id="CAH2019914.1"/>
    </source>
</evidence>
<dbReference type="Gene3D" id="2.30.30.30">
    <property type="match status" value="1"/>
</dbReference>
<protein>
    <recommendedName>
        <fullName evidence="2">UHRF1 tandem tudor domain-containing protein</fullName>
    </recommendedName>
</protein>
<evidence type="ECO:0000313" key="4">
    <source>
        <dbReference type="Proteomes" id="UP001152888"/>
    </source>
</evidence>
<evidence type="ECO:0000259" key="2">
    <source>
        <dbReference type="Pfam" id="PF12148"/>
    </source>
</evidence>
<dbReference type="OrthoDB" id="6696505at2759"/>
<dbReference type="EMBL" id="CAKOFQ010010631">
    <property type="protein sequence ID" value="CAH2019914.1"/>
    <property type="molecule type" value="Genomic_DNA"/>
</dbReference>
<name>A0A9P0QH02_ACAOB</name>